<keyword evidence="6 7" id="KW-0961">Cell wall biogenesis/degradation</keyword>
<keyword evidence="4 7" id="KW-0133">Cell shape</keyword>
<feature type="active site" description="Proton donor/acceptor" evidence="7">
    <location>
        <position position="424"/>
    </location>
</feature>
<dbReference type="Gene3D" id="1.10.101.10">
    <property type="entry name" value="PGBD-like superfamily/PGBD"/>
    <property type="match status" value="1"/>
</dbReference>
<keyword evidence="3" id="KW-0808">Transferase</keyword>
<dbReference type="UniPathway" id="UPA00219"/>
<dbReference type="eggNOG" id="COG2989">
    <property type="taxonomic scope" value="Bacteria"/>
</dbReference>
<reference evidence="9" key="2">
    <citation type="submission" date="2009-09" db="EMBL/GenBank/DDBJ databases">
        <title>Complete sequence of chromosome of Candidatus Accumulibacter phosphatis clade IIA str. UW-1.</title>
        <authorList>
            <consortium name="US DOE Joint Genome Institute"/>
            <person name="Martin H.G."/>
            <person name="Ivanova N."/>
            <person name="Kunin V."/>
            <person name="Warnecke F."/>
            <person name="Barry K."/>
            <person name="He S."/>
            <person name="Salamov A."/>
            <person name="Szeto E."/>
            <person name="Dalin E."/>
            <person name="Pangilinan J.L."/>
            <person name="Lapidus A."/>
            <person name="Lowry S."/>
            <person name="Kyrpides N.C."/>
            <person name="McMahon K.D."/>
            <person name="Hugenholtz P."/>
        </authorList>
    </citation>
    <scope>NUCLEOTIDE SEQUENCE [LARGE SCALE GENOMIC DNA]</scope>
    <source>
        <strain evidence="9">UW-1</strain>
    </source>
</reference>
<keyword evidence="5 7" id="KW-0573">Peptidoglycan synthesis</keyword>
<evidence type="ECO:0000256" key="2">
    <source>
        <dbReference type="ARBA" id="ARBA00005992"/>
    </source>
</evidence>
<dbReference type="Pfam" id="PF01471">
    <property type="entry name" value="PG_binding_1"/>
    <property type="match status" value="1"/>
</dbReference>
<name>C7RPE5_ACCRE</name>
<dbReference type="AlphaFoldDB" id="C7RPE5"/>
<dbReference type="Pfam" id="PF03734">
    <property type="entry name" value="YkuD"/>
    <property type="match status" value="1"/>
</dbReference>
<dbReference type="PROSITE" id="PS52029">
    <property type="entry name" value="LD_TPASE"/>
    <property type="match status" value="1"/>
</dbReference>
<dbReference type="GO" id="GO:0016740">
    <property type="term" value="F:transferase activity"/>
    <property type="evidence" value="ECO:0007669"/>
    <property type="project" value="UniProtKB-KW"/>
</dbReference>
<dbReference type="InterPro" id="IPR052905">
    <property type="entry name" value="LD-transpeptidase_YkuD-like"/>
</dbReference>
<feature type="domain" description="L,D-TPase catalytic" evidence="8">
    <location>
        <begin position="288"/>
        <end position="469"/>
    </location>
</feature>
<proteinExistence type="inferred from homology"/>
<dbReference type="InterPro" id="IPR005490">
    <property type="entry name" value="LD_TPept_cat_dom"/>
</dbReference>
<evidence type="ECO:0000256" key="6">
    <source>
        <dbReference type="ARBA" id="ARBA00023316"/>
    </source>
</evidence>
<dbReference type="InterPro" id="IPR036365">
    <property type="entry name" value="PGBD-like_sf"/>
</dbReference>
<comment type="pathway">
    <text evidence="1 7">Cell wall biogenesis; peptidoglycan biosynthesis.</text>
</comment>
<dbReference type="KEGG" id="app:CAP2UW1_4201"/>
<evidence type="ECO:0000256" key="5">
    <source>
        <dbReference type="ARBA" id="ARBA00022984"/>
    </source>
</evidence>
<dbReference type="InterPro" id="IPR045380">
    <property type="entry name" value="LD_TPept_scaffold_dom"/>
</dbReference>
<protein>
    <submittedName>
        <fullName evidence="9">Peptidoglycan-binding domain 1 protein</fullName>
    </submittedName>
</protein>
<evidence type="ECO:0000313" key="9">
    <source>
        <dbReference type="EMBL" id="ACV37442.1"/>
    </source>
</evidence>
<gene>
    <name evidence="9" type="ordered locus">CAP2UW1_4201</name>
</gene>
<dbReference type="GO" id="GO:0008360">
    <property type="term" value="P:regulation of cell shape"/>
    <property type="evidence" value="ECO:0007669"/>
    <property type="project" value="UniProtKB-UniRule"/>
</dbReference>
<organism evidence="9">
    <name type="scientific">Accumulibacter regalis</name>
    <dbReference type="NCBI Taxonomy" id="522306"/>
    <lineage>
        <taxon>Bacteria</taxon>
        <taxon>Pseudomonadati</taxon>
        <taxon>Pseudomonadota</taxon>
        <taxon>Betaproteobacteria</taxon>
        <taxon>Candidatus Accumulibacter</taxon>
    </lineage>
</organism>
<dbReference type="HOGENOM" id="CLU_020360_3_4_4"/>
<dbReference type="Pfam" id="PF20142">
    <property type="entry name" value="Scaffold"/>
    <property type="match status" value="1"/>
</dbReference>
<accession>C7RPE5</accession>
<evidence type="ECO:0000256" key="7">
    <source>
        <dbReference type="PROSITE-ProRule" id="PRU01373"/>
    </source>
</evidence>
<dbReference type="InterPro" id="IPR038063">
    <property type="entry name" value="Transpep_catalytic_dom"/>
</dbReference>
<dbReference type="InterPro" id="IPR002477">
    <property type="entry name" value="Peptidoglycan-bd-like"/>
</dbReference>
<evidence type="ECO:0000259" key="8">
    <source>
        <dbReference type="PROSITE" id="PS52029"/>
    </source>
</evidence>
<dbReference type="SUPFAM" id="SSF141523">
    <property type="entry name" value="L,D-transpeptidase catalytic domain-like"/>
    <property type="match status" value="1"/>
</dbReference>
<dbReference type="GO" id="GO:0071555">
    <property type="term" value="P:cell wall organization"/>
    <property type="evidence" value="ECO:0007669"/>
    <property type="project" value="UniProtKB-UniRule"/>
</dbReference>
<dbReference type="CDD" id="cd16913">
    <property type="entry name" value="YkuD_like"/>
    <property type="match status" value="1"/>
</dbReference>
<dbReference type="OrthoDB" id="9778545at2"/>
<evidence type="ECO:0000256" key="3">
    <source>
        <dbReference type="ARBA" id="ARBA00022679"/>
    </source>
</evidence>
<dbReference type="Gene3D" id="2.40.440.10">
    <property type="entry name" value="L,D-transpeptidase catalytic domain-like"/>
    <property type="match status" value="1"/>
</dbReference>
<evidence type="ECO:0000256" key="4">
    <source>
        <dbReference type="ARBA" id="ARBA00022960"/>
    </source>
</evidence>
<dbReference type="SUPFAM" id="SSF47090">
    <property type="entry name" value="PGBD-like"/>
    <property type="match status" value="1"/>
</dbReference>
<dbReference type="PANTHER" id="PTHR41533:SF2">
    <property type="entry name" value="BLR7131 PROTEIN"/>
    <property type="match status" value="1"/>
</dbReference>
<dbReference type="InterPro" id="IPR036366">
    <property type="entry name" value="PGBDSf"/>
</dbReference>
<evidence type="ECO:0000256" key="1">
    <source>
        <dbReference type="ARBA" id="ARBA00004752"/>
    </source>
</evidence>
<reference evidence="9" key="1">
    <citation type="submission" date="2009-08" db="EMBL/GenBank/DDBJ databases">
        <authorList>
            <consortium name="US DOE Joint Genome Institute"/>
            <person name="Lucas S."/>
            <person name="Copeland A."/>
            <person name="Lapidus A."/>
            <person name="Glavina del Rio T."/>
            <person name="Dalin E."/>
            <person name="Tice H."/>
            <person name="Bruce D."/>
            <person name="Barry K."/>
            <person name="Pitluck S."/>
            <person name="Lowry S."/>
            <person name="Larimer F."/>
            <person name="Land M."/>
            <person name="Hauser L."/>
            <person name="Kyrpides N."/>
            <person name="Ivanova N."/>
            <person name="McMahon K.D."/>
            <person name="Hugenholtz P."/>
        </authorList>
    </citation>
    <scope>NUCLEOTIDE SEQUENCE</scope>
    <source>
        <strain evidence="9">UW-1</strain>
    </source>
</reference>
<dbReference type="PANTHER" id="PTHR41533">
    <property type="entry name" value="L,D-TRANSPEPTIDASE HI_1667-RELATED"/>
    <property type="match status" value="1"/>
</dbReference>
<feature type="active site" description="Nucleophile" evidence="7">
    <location>
        <position position="443"/>
    </location>
</feature>
<comment type="similarity">
    <text evidence="2">Belongs to the YkuD family.</text>
</comment>
<dbReference type="STRING" id="522306.CAP2UW1_4201"/>
<dbReference type="GO" id="GO:0004180">
    <property type="term" value="F:carboxypeptidase activity"/>
    <property type="evidence" value="ECO:0007669"/>
    <property type="project" value="UniProtKB-ARBA"/>
</dbReference>
<dbReference type="GO" id="GO:0009252">
    <property type="term" value="P:peptidoglycan biosynthetic process"/>
    <property type="evidence" value="ECO:0007669"/>
    <property type="project" value="UniProtKB-UniPathway"/>
</dbReference>
<sequence length="542" mass="59613" precursor="true">MPARSPLVVFVSAMRCRRWNAPSLYLAVVLITGAGFTSAADASSWFDRQGPTPAAHQAFELLASAAADGLEPSDYGVEALRASLAGPGDGPEMTAEGAASLHAMLHTALRRYVSDLRYGRVDPQQLGARYSPIGSAPAPDALLHSAMADDQMPDLARRAAPRSADYERLRQALAAYRAVAGHPAWQQELPPLPSGKLAPGQAYSGVSRLTARLIVLADLPVGTLPPPRYEGSLVDGIKSFQERHGLTPDGVIGKETFEQLKVSPGARVGQLELALERLRWTPLQRQGRIIVVNVPEFMLHTYQMNDKGSDPGPVMRVIVGNARKTRTPLFDAEMRFVEFSPYWNVPPSISRGETLPRLRSDPGYFERQGFELVTSDGRVLGSLPEGGLDALAQGRMRIRQKPGARNALGDIKFVFPNTDNIYLHHTPTAQLFKRDRRDFSHGCIRVEAPADLAEFVLAGEPEWTRQRIIQAMKRGKSATLRLKEEIPVVIAYRTATVRDGRVHFFPDIYGLDRALRDALQQRSATLRGKPFNTLSNDLKSVH</sequence>
<dbReference type="EMBL" id="CP001715">
    <property type="protein sequence ID" value="ACV37442.1"/>
    <property type="molecule type" value="Genomic_DNA"/>
</dbReference>